<dbReference type="EMBL" id="CXST01000002">
    <property type="protein sequence ID" value="CTQ44787.1"/>
    <property type="molecule type" value="Genomic_DNA"/>
</dbReference>
<dbReference type="InterPro" id="IPR011856">
    <property type="entry name" value="tRNA_endonuc-like_dom_sf"/>
</dbReference>
<protein>
    <recommendedName>
        <fullName evidence="3">DUF91 domain-containing protein</fullName>
    </recommendedName>
</protein>
<dbReference type="Gene3D" id="3.40.1350.10">
    <property type="match status" value="1"/>
</dbReference>
<dbReference type="GO" id="GO:0003676">
    <property type="term" value="F:nucleic acid binding"/>
    <property type="evidence" value="ECO:0007669"/>
    <property type="project" value="InterPro"/>
</dbReference>
<proteinExistence type="predicted"/>
<dbReference type="AlphaFoldDB" id="A0A0M6Y672"/>
<gene>
    <name evidence="1" type="ORF">LAL4801_03234</name>
</gene>
<dbReference type="Proteomes" id="UP000048926">
    <property type="component" value="Unassembled WGS sequence"/>
</dbReference>
<reference evidence="2" key="1">
    <citation type="submission" date="2015-07" db="EMBL/GenBank/DDBJ databases">
        <authorList>
            <person name="Rodrigo-Torres Lidia"/>
            <person name="Arahal R.David."/>
        </authorList>
    </citation>
    <scope>NUCLEOTIDE SEQUENCE [LARGE SCALE GENOMIC DNA]</scope>
    <source>
        <strain evidence="2">CECT 4801</strain>
    </source>
</reference>
<keyword evidence="2" id="KW-1185">Reference proteome</keyword>
<evidence type="ECO:0000313" key="2">
    <source>
        <dbReference type="Proteomes" id="UP000048926"/>
    </source>
</evidence>
<evidence type="ECO:0000313" key="1">
    <source>
        <dbReference type="EMBL" id="CTQ44787.1"/>
    </source>
</evidence>
<organism evidence="1 2">
    <name type="scientific">Roseibium aggregatum</name>
    <dbReference type="NCBI Taxonomy" id="187304"/>
    <lineage>
        <taxon>Bacteria</taxon>
        <taxon>Pseudomonadati</taxon>
        <taxon>Pseudomonadota</taxon>
        <taxon>Alphaproteobacteria</taxon>
        <taxon>Hyphomicrobiales</taxon>
        <taxon>Stappiaceae</taxon>
        <taxon>Roseibium</taxon>
    </lineage>
</organism>
<accession>A0A0M6Y672</accession>
<dbReference type="OrthoDB" id="570199at2"/>
<name>A0A0M6Y672_9HYPH</name>
<dbReference type="RefSeq" id="WP_055657605.1">
    <property type="nucleotide sequence ID" value="NZ_CXST01000002.1"/>
</dbReference>
<evidence type="ECO:0008006" key="3">
    <source>
        <dbReference type="Google" id="ProtNLM"/>
    </source>
</evidence>
<sequence length="350" mass="39201">MTNLFEVSAGRLKPVSRARLATEDQIETWVAENPAILGLDVLIIGRQVIVENRGRLDLLGLDASGNLAILELKRDRTPREIVAQVLDYASWAVGLTTRDVHDIANRFLSKPLPAAFQERFDRGLPETLNGNHRMVIIASELDSTTNRIVEYLAERHDLSINVALFRIFQDGDRQLLATDWQMDPDEVEERSASKVRAPWTGYWYVNVGESEHRSWEDMRRYGFISAGNGRFYSGRLEQLSLGDKIFAYQKGRGYVGYGEITSPAIMVRDFAIGTGNLLSANLEQPNLAHDQDDEELAEYAVGVDWIKSFPMAEAKTFRGVFANQNVVCKLRDAATLEFLSSAFGVPVGST</sequence>